<proteinExistence type="predicted"/>
<dbReference type="OrthoDB" id="3055857at2759"/>
<protein>
    <submittedName>
        <fullName evidence="2">Uncharacterized protein</fullName>
    </submittedName>
</protein>
<gene>
    <name evidence="2" type="ORF">OH76DRAFT_1352749</name>
</gene>
<reference evidence="2 3" key="1">
    <citation type="journal article" date="2018" name="Biotechnol. Biofuels">
        <title>Integrative visual omics of the white-rot fungus Polyporus brumalis exposes the biotechnological potential of its oxidative enzymes for delignifying raw plant biomass.</title>
        <authorList>
            <person name="Miyauchi S."/>
            <person name="Rancon A."/>
            <person name="Drula E."/>
            <person name="Hage H."/>
            <person name="Chaduli D."/>
            <person name="Favel A."/>
            <person name="Grisel S."/>
            <person name="Henrissat B."/>
            <person name="Herpoel-Gimbert I."/>
            <person name="Ruiz-Duenas F.J."/>
            <person name="Chevret D."/>
            <person name="Hainaut M."/>
            <person name="Lin J."/>
            <person name="Wang M."/>
            <person name="Pangilinan J."/>
            <person name="Lipzen A."/>
            <person name="Lesage-Meessen L."/>
            <person name="Navarro D."/>
            <person name="Riley R."/>
            <person name="Grigoriev I.V."/>
            <person name="Zhou S."/>
            <person name="Raouche S."/>
            <person name="Rosso M.N."/>
        </authorList>
    </citation>
    <scope>NUCLEOTIDE SEQUENCE [LARGE SCALE GENOMIC DNA]</scope>
    <source>
        <strain evidence="2 3">BRFM 1820</strain>
    </source>
</reference>
<sequence length="233" mass="24767">MSETERFPRPPASEGCRSPADEYHTGDVDLAPAFSLSSSPVQSMRSDVSGRPLSKASLRISGPSSSVSFASLQPGVPSSSPSSAAQASPDPEGDELLDLFSVLGLDEDEEKWTIAVDPDDSGVAFSVSRSRSHDSNLSSSSTRVRRKRGDTIRASDYPNAPGLSTSFDSASATGVGRPATRRTRSGTVTQVDTAGRRKHDGRPTIKMRTNTEPLRADGNEDDELLLKDGDVIE</sequence>
<feature type="compositionally biased region" description="Basic and acidic residues" evidence="1">
    <location>
        <begin position="214"/>
        <end position="233"/>
    </location>
</feature>
<evidence type="ECO:0000313" key="3">
    <source>
        <dbReference type="Proteomes" id="UP000256964"/>
    </source>
</evidence>
<feature type="region of interest" description="Disordered" evidence="1">
    <location>
        <begin position="1"/>
        <end position="96"/>
    </location>
</feature>
<dbReference type="AlphaFoldDB" id="A0A371D6L3"/>
<name>A0A371D6L3_9APHY</name>
<organism evidence="2 3">
    <name type="scientific">Lentinus brumalis</name>
    <dbReference type="NCBI Taxonomy" id="2498619"/>
    <lineage>
        <taxon>Eukaryota</taxon>
        <taxon>Fungi</taxon>
        <taxon>Dikarya</taxon>
        <taxon>Basidiomycota</taxon>
        <taxon>Agaricomycotina</taxon>
        <taxon>Agaricomycetes</taxon>
        <taxon>Polyporales</taxon>
        <taxon>Polyporaceae</taxon>
        <taxon>Lentinus</taxon>
    </lineage>
</organism>
<feature type="compositionally biased region" description="Polar residues" evidence="1">
    <location>
        <begin position="35"/>
        <end position="46"/>
    </location>
</feature>
<feature type="compositionally biased region" description="Polar residues" evidence="1">
    <location>
        <begin position="162"/>
        <end position="172"/>
    </location>
</feature>
<evidence type="ECO:0000256" key="1">
    <source>
        <dbReference type="SAM" id="MobiDB-lite"/>
    </source>
</evidence>
<dbReference type="EMBL" id="KZ857413">
    <property type="protein sequence ID" value="RDX48150.1"/>
    <property type="molecule type" value="Genomic_DNA"/>
</dbReference>
<feature type="region of interest" description="Disordered" evidence="1">
    <location>
        <begin position="113"/>
        <end position="233"/>
    </location>
</feature>
<keyword evidence="3" id="KW-1185">Reference proteome</keyword>
<feature type="compositionally biased region" description="Low complexity" evidence="1">
    <location>
        <begin position="77"/>
        <end position="89"/>
    </location>
</feature>
<accession>A0A371D6L3</accession>
<feature type="compositionally biased region" description="Polar residues" evidence="1">
    <location>
        <begin position="62"/>
        <end position="71"/>
    </location>
</feature>
<evidence type="ECO:0000313" key="2">
    <source>
        <dbReference type="EMBL" id="RDX48150.1"/>
    </source>
</evidence>
<dbReference type="Proteomes" id="UP000256964">
    <property type="component" value="Unassembled WGS sequence"/>
</dbReference>